<proteinExistence type="predicted"/>
<name>X1DZN2_9ZZZZ</name>
<organism evidence="1">
    <name type="scientific">marine sediment metagenome</name>
    <dbReference type="NCBI Taxonomy" id="412755"/>
    <lineage>
        <taxon>unclassified sequences</taxon>
        <taxon>metagenomes</taxon>
        <taxon>ecological metagenomes</taxon>
    </lineage>
</organism>
<accession>X1DZN2</accession>
<reference evidence="1" key="1">
    <citation type="journal article" date="2014" name="Front. Microbiol.">
        <title>High frequency of phylogenetically diverse reductive dehalogenase-homologous genes in deep subseafloor sedimentary metagenomes.</title>
        <authorList>
            <person name="Kawai M."/>
            <person name="Futagami T."/>
            <person name="Toyoda A."/>
            <person name="Takaki Y."/>
            <person name="Nishi S."/>
            <person name="Hori S."/>
            <person name="Arai W."/>
            <person name="Tsubouchi T."/>
            <person name="Morono Y."/>
            <person name="Uchiyama I."/>
            <person name="Ito T."/>
            <person name="Fujiyama A."/>
            <person name="Inagaki F."/>
            <person name="Takami H."/>
        </authorList>
    </citation>
    <scope>NUCLEOTIDE SEQUENCE</scope>
    <source>
        <strain evidence="1">Expedition CK06-06</strain>
    </source>
</reference>
<dbReference type="AlphaFoldDB" id="X1DZN2"/>
<evidence type="ECO:0000313" key="1">
    <source>
        <dbReference type="EMBL" id="GAH10384.1"/>
    </source>
</evidence>
<protein>
    <submittedName>
        <fullName evidence="1">Uncharacterized protein</fullName>
    </submittedName>
</protein>
<dbReference type="EMBL" id="BART01036380">
    <property type="protein sequence ID" value="GAH10384.1"/>
    <property type="molecule type" value="Genomic_DNA"/>
</dbReference>
<comment type="caution">
    <text evidence="1">The sequence shown here is derived from an EMBL/GenBank/DDBJ whole genome shotgun (WGS) entry which is preliminary data.</text>
</comment>
<gene>
    <name evidence="1" type="ORF">S01H4_61378</name>
</gene>
<sequence length="43" mass="4813">NPKKFAPIEAGLKNDFAEEMAKVKAIGNRKFGRVSVTVPYKDF</sequence>
<feature type="non-terminal residue" evidence="1">
    <location>
        <position position="1"/>
    </location>
</feature>